<dbReference type="HOGENOM" id="CLU_604130_0_0_1"/>
<evidence type="ECO:0000313" key="3">
    <source>
        <dbReference type="Proteomes" id="UP000002149"/>
    </source>
</evidence>
<dbReference type="GeneID" id="3254652"/>
<dbReference type="Proteomes" id="UP000002149">
    <property type="component" value="Chromosome 11"/>
</dbReference>
<dbReference type="OrthoDB" id="10349366at2759"/>
<dbReference type="RefSeq" id="XP_567735.1">
    <property type="nucleotide sequence ID" value="XM_567735.2"/>
</dbReference>
<dbReference type="InParanoid" id="Q5K9P2"/>
<feature type="compositionally biased region" description="Basic and acidic residues" evidence="1">
    <location>
        <begin position="38"/>
        <end position="70"/>
    </location>
</feature>
<feature type="region of interest" description="Disordered" evidence="1">
    <location>
        <begin position="1"/>
        <end position="70"/>
    </location>
</feature>
<feature type="region of interest" description="Disordered" evidence="1">
    <location>
        <begin position="247"/>
        <end position="320"/>
    </location>
</feature>
<accession>Q5K9P2</accession>
<proteinExistence type="predicted"/>
<reference evidence="2 3" key="1">
    <citation type="journal article" date="2005" name="Science">
        <title>The genome of the basidiomycetous yeast and human pathogen Cryptococcus neoformans.</title>
        <authorList>
            <person name="Loftus B.J."/>
            <person name="Fung E."/>
            <person name="Roncaglia P."/>
            <person name="Rowley D."/>
            <person name="Amedeo P."/>
            <person name="Bruno D."/>
            <person name="Vamathevan J."/>
            <person name="Miranda M."/>
            <person name="Anderson I.J."/>
            <person name="Fraser J.A."/>
            <person name="Allen J.E."/>
            <person name="Bosdet I.E."/>
            <person name="Brent M.R."/>
            <person name="Chiu R."/>
            <person name="Doering T.L."/>
            <person name="Donlin M.J."/>
            <person name="D'Souza C.A."/>
            <person name="Fox D.S."/>
            <person name="Grinberg V."/>
            <person name="Fu J."/>
            <person name="Fukushima M."/>
            <person name="Haas B.J."/>
            <person name="Huang J.C."/>
            <person name="Janbon G."/>
            <person name="Jones S.J."/>
            <person name="Koo H.L."/>
            <person name="Krzywinski M.I."/>
            <person name="Kwon-Chung J.K."/>
            <person name="Lengeler K.B."/>
            <person name="Maiti R."/>
            <person name="Marra M.A."/>
            <person name="Marra R.E."/>
            <person name="Mathewson C.A."/>
            <person name="Mitchell T.G."/>
            <person name="Pertea M."/>
            <person name="Riggs F.R."/>
            <person name="Salzberg S.L."/>
            <person name="Schein J.E."/>
            <person name="Shvartsbeyn A."/>
            <person name="Shin H."/>
            <person name="Shumway M."/>
            <person name="Specht C.A."/>
            <person name="Suh B.B."/>
            <person name="Tenney A."/>
            <person name="Utterback T.R."/>
            <person name="Wickes B.L."/>
            <person name="Wortman J.R."/>
            <person name="Wye N.H."/>
            <person name="Kronstad J.W."/>
            <person name="Lodge J.K."/>
            <person name="Heitman J."/>
            <person name="Davis R.W."/>
            <person name="Fraser C.M."/>
            <person name="Hyman R.W."/>
        </authorList>
    </citation>
    <scope>NUCLEOTIDE SEQUENCE [LARGE SCALE GENOMIC DNA]</scope>
    <source>
        <strain evidence="3">JEC21 / ATCC MYA-565</strain>
    </source>
</reference>
<dbReference type="PANTHER" id="PTHR33324:SF2">
    <property type="entry name" value="MYB_SANT-LIKE DNA-BINDING DOMAIN-CONTAINING PROTEIN"/>
    <property type="match status" value="1"/>
</dbReference>
<keyword evidence="3" id="KW-1185">Reference proteome</keyword>
<accession>Q55JV8</accession>
<dbReference type="PANTHER" id="PTHR33324">
    <property type="entry name" value="EXPRESSED PROTEIN"/>
    <property type="match status" value="1"/>
</dbReference>
<dbReference type="EMBL" id="AE017351">
    <property type="protein sequence ID" value="AAW46218.1"/>
    <property type="molecule type" value="Genomic_DNA"/>
</dbReference>
<sequence length="453" mass="51310">MSHSSPNLNPSQDVSPAERAVSVPNKERSAPDPTSENWLKRSVDSLEASDPKRPKPSIKGKEKEIESERPRVTINWKNDLGHNARTAEQILIAWMSVPENWEAWRSAQYDRRLNYFADVIIRQKLIEAGTRGDERSSGAILAKIEKTYHDFKAAYGVAERGDNTLTPEEIERGITDIQGAILWHCKYYYELFPALSSTVKEGNAQASDPVSLLNSTECPSVTEAIGLEENSDAAPLSSSAFAIHKSNPNSVPITIRGMRTSSGTPVGPSSRPHRQSLPPHFAPPRNSGAGPSRPTHITQLAPPPHVLPPSSSSHPSDAQHWRLELESRKITLEEARLKMEREELERRFKWERDLELRKLALEEKKLKFEQADRDRSYEIQRRTVQAKMTYQILETLEKLQKLGLEDWKLVKHLLFFDKEIKELWHGESEEEMDDVLSEDNAGSYEPSVGQSDE</sequence>
<gene>
    <name evidence="2" type="ordered locus">CNK01280</name>
</gene>
<evidence type="ECO:0000313" key="2">
    <source>
        <dbReference type="EMBL" id="AAW46218.1"/>
    </source>
</evidence>
<feature type="compositionally biased region" description="Polar residues" evidence="1">
    <location>
        <begin position="1"/>
        <end position="14"/>
    </location>
</feature>
<protein>
    <submittedName>
        <fullName evidence="2">Expressed protein</fullName>
    </submittedName>
</protein>
<organism evidence="2 3">
    <name type="scientific">Cryptococcus deneoformans (strain JEC21 / ATCC MYA-565)</name>
    <name type="common">Cryptococcus neoformans var. neoformans serotype D</name>
    <dbReference type="NCBI Taxonomy" id="214684"/>
    <lineage>
        <taxon>Eukaryota</taxon>
        <taxon>Fungi</taxon>
        <taxon>Dikarya</taxon>
        <taxon>Basidiomycota</taxon>
        <taxon>Agaricomycotina</taxon>
        <taxon>Tremellomycetes</taxon>
        <taxon>Tremellales</taxon>
        <taxon>Cryptococcaceae</taxon>
        <taxon>Cryptococcus</taxon>
        <taxon>Cryptococcus neoformans species complex</taxon>
    </lineage>
</organism>
<dbReference type="AlphaFoldDB" id="Q5K9P2"/>
<dbReference type="PaxDb" id="214684-Q5K9P2"/>
<dbReference type="VEuPathDB" id="FungiDB:CNK01280"/>
<dbReference type="KEGG" id="cne:CNK01280"/>
<evidence type="ECO:0000256" key="1">
    <source>
        <dbReference type="SAM" id="MobiDB-lite"/>
    </source>
</evidence>
<name>Q5K9P2_CRYD1</name>
<feature type="region of interest" description="Disordered" evidence="1">
    <location>
        <begin position="431"/>
        <end position="453"/>
    </location>
</feature>